<keyword evidence="3" id="KW-1185">Reference proteome</keyword>
<feature type="compositionally biased region" description="Polar residues" evidence="1">
    <location>
        <begin position="433"/>
        <end position="444"/>
    </location>
</feature>
<sequence length="462" mass="49350">MTDSVRSPDRRSITAALLLAIDGVPAALLQSLVASGSLRQVARLARMGVLADWQAATPADERGSHWLSAITGHAMPTPAGHAAPHTLLARDLPVSPLWDWADAVGRPCRVLGWPGAIGSPEQAVPGLPTGAVRVAEPRHWPTVNAQGLPLASDRPEPSALCWPGSQRALLQRERVLPDDLPPATLRRLQPWRPLPGRDGEAAEFALERAARRLAAHWLSVLAIGGAWCARPDNALNLLRFDGLAAYAATLRRWVPATEVQPLLQPWLLWLDELLGTLIEELQGAQLDRCHEGRGHGDTVVAVLAETSPRPAALSHGLLLLCAPGVPAGLRLNQPVALADIAPTLACRLALPRPPALQGRDLMTQVAATQGRTMGDDQDLDDGDDGDDTADDDRGLMGQEGRNASHPPPSARPGPRPAGWPAASRPEVRLARQGSDTTQPPRSSWLQRLQRLLVPGALDRGLS</sequence>
<feature type="compositionally biased region" description="Pro residues" evidence="1">
    <location>
        <begin position="405"/>
        <end position="417"/>
    </location>
</feature>
<evidence type="ECO:0000313" key="3">
    <source>
        <dbReference type="Proteomes" id="UP001368500"/>
    </source>
</evidence>
<proteinExistence type="predicted"/>
<evidence type="ECO:0000256" key="1">
    <source>
        <dbReference type="SAM" id="MobiDB-lite"/>
    </source>
</evidence>
<dbReference type="RefSeq" id="WP_341375324.1">
    <property type="nucleotide sequence ID" value="NZ_JBBUTF010000015.1"/>
</dbReference>
<comment type="caution">
    <text evidence="2">The sequence shown here is derived from an EMBL/GenBank/DDBJ whole genome shotgun (WGS) entry which is preliminary data.</text>
</comment>
<dbReference type="Proteomes" id="UP001368500">
    <property type="component" value="Unassembled WGS sequence"/>
</dbReference>
<evidence type="ECO:0000313" key="2">
    <source>
        <dbReference type="EMBL" id="MEK8027540.1"/>
    </source>
</evidence>
<accession>A0ABU9BEX6</accession>
<dbReference type="SUPFAM" id="SSF53649">
    <property type="entry name" value="Alkaline phosphatase-like"/>
    <property type="match status" value="1"/>
</dbReference>
<reference evidence="2 3" key="1">
    <citation type="submission" date="2024-04" db="EMBL/GenBank/DDBJ databases">
        <title>Novel species of the genus Ideonella isolated from streams.</title>
        <authorList>
            <person name="Lu H."/>
        </authorList>
    </citation>
    <scope>NUCLEOTIDE SEQUENCE [LARGE SCALE GENOMIC DNA]</scope>
    <source>
        <strain evidence="2 3">BYS139W</strain>
    </source>
</reference>
<dbReference type="EMBL" id="JBBUTF010000015">
    <property type="protein sequence ID" value="MEK8027540.1"/>
    <property type="molecule type" value="Genomic_DNA"/>
</dbReference>
<feature type="compositionally biased region" description="Acidic residues" evidence="1">
    <location>
        <begin position="375"/>
        <end position="390"/>
    </location>
</feature>
<name>A0ABU9BEX6_9BURK</name>
<dbReference type="Gene3D" id="3.40.720.10">
    <property type="entry name" value="Alkaline Phosphatase, subunit A"/>
    <property type="match status" value="2"/>
</dbReference>
<organism evidence="2 3">
    <name type="scientific">Pseudaquabacterium rugosum</name>
    <dbReference type="NCBI Taxonomy" id="2984194"/>
    <lineage>
        <taxon>Bacteria</taxon>
        <taxon>Pseudomonadati</taxon>
        <taxon>Pseudomonadota</taxon>
        <taxon>Betaproteobacteria</taxon>
        <taxon>Burkholderiales</taxon>
        <taxon>Sphaerotilaceae</taxon>
        <taxon>Pseudaquabacterium</taxon>
    </lineage>
</organism>
<dbReference type="InterPro" id="IPR017850">
    <property type="entry name" value="Alkaline_phosphatase_core_sf"/>
</dbReference>
<feature type="region of interest" description="Disordered" evidence="1">
    <location>
        <begin position="369"/>
        <end position="446"/>
    </location>
</feature>
<gene>
    <name evidence="2" type="ORF">AACH11_16375</name>
</gene>
<protein>
    <submittedName>
        <fullName evidence="2">Uncharacterized protein</fullName>
    </submittedName>
</protein>